<dbReference type="InterPro" id="IPR016047">
    <property type="entry name" value="M23ase_b-sheet_dom"/>
</dbReference>
<proteinExistence type="predicted"/>
<feature type="transmembrane region" description="Helical" evidence="2">
    <location>
        <begin position="12"/>
        <end position="33"/>
    </location>
</feature>
<feature type="compositionally biased region" description="Polar residues" evidence="1">
    <location>
        <begin position="96"/>
        <end position="108"/>
    </location>
</feature>
<dbReference type="Pfam" id="PF01551">
    <property type="entry name" value="Peptidase_M23"/>
    <property type="match status" value="1"/>
</dbReference>
<keyword evidence="2" id="KW-1133">Transmembrane helix</keyword>
<dbReference type="SUPFAM" id="SSF51261">
    <property type="entry name" value="Duplicated hybrid motif"/>
    <property type="match status" value="1"/>
</dbReference>
<feature type="region of interest" description="Disordered" evidence="1">
    <location>
        <begin position="87"/>
        <end position="108"/>
    </location>
</feature>
<keyword evidence="2" id="KW-0472">Membrane</keyword>
<dbReference type="InterPro" id="IPR023346">
    <property type="entry name" value="Lysozyme-like_dom_sf"/>
</dbReference>
<evidence type="ECO:0000313" key="5">
    <source>
        <dbReference type="EMBL" id="MED1205586.1"/>
    </source>
</evidence>
<dbReference type="Proteomes" id="UP001341444">
    <property type="component" value="Unassembled WGS sequence"/>
</dbReference>
<accession>A0ABU6MLM6</accession>
<dbReference type="PANTHER" id="PTHR21666:SF270">
    <property type="entry name" value="MUREIN HYDROLASE ACTIVATOR ENVC"/>
    <property type="match status" value="1"/>
</dbReference>
<organism evidence="5 6">
    <name type="scientific">Heyndrickxia acidicola</name>
    <dbReference type="NCBI Taxonomy" id="209389"/>
    <lineage>
        <taxon>Bacteria</taxon>
        <taxon>Bacillati</taxon>
        <taxon>Bacillota</taxon>
        <taxon>Bacilli</taxon>
        <taxon>Bacillales</taxon>
        <taxon>Bacillaceae</taxon>
        <taxon>Heyndrickxia</taxon>
    </lineage>
</organism>
<dbReference type="CDD" id="cd16891">
    <property type="entry name" value="CwlT-like"/>
    <property type="match status" value="1"/>
</dbReference>
<keyword evidence="2" id="KW-0812">Transmembrane</keyword>
<dbReference type="Pfam" id="PF13702">
    <property type="entry name" value="Lysozyme_like"/>
    <property type="match status" value="1"/>
</dbReference>
<dbReference type="RefSeq" id="WP_198160376.1">
    <property type="nucleotide sequence ID" value="NZ_JARMAB010000038.1"/>
</dbReference>
<dbReference type="PANTHER" id="PTHR21666">
    <property type="entry name" value="PEPTIDASE-RELATED"/>
    <property type="match status" value="1"/>
</dbReference>
<sequence>MYVKIGFLAVKNWKELIIIITLTFGLIFILFFGTQQDQSPDYTGDGKGGKANVTALVLQYEPVISEFAKQYGVSDYVELLMAQMQQESGGRGGDPMQSSESLGLPPNTLNDPVKSIQQGVKNFSELMKKAKGNVKIVIQSYNFGSGFIDYALKHGGYSKQVALAFSQMMAAKQHWTSYGDPNYVDHVLRYYTGGTYGDFIPVNENGFVRPVTINVVTSPFGVRSDPFSGVPTVHEGVDFSCNHQPIPVVAAKGGTVTREGWENPNNHSQGYGQRIYIDHGNGLVTVYGHLSKILVKPGQKVEQNQMIAKCGSTGSSTGMHLHFGTQVNGTFVDPMQFLGGK</sequence>
<gene>
    <name evidence="5" type="ORF">P4T90_21360</name>
</gene>
<feature type="domain" description="CwlT-like lysozyme" evidence="4">
    <location>
        <begin position="57"/>
        <end position="190"/>
    </location>
</feature>
<name>A0ABU6MLM6_9BACI</name>
<dbReference type="InterPro" id="IPR011055">
    <property type="entry name" value="Dup_hybrid_motif"/>
</dbReference>
<dbReference type="InterPro" id="IPR050570">
    <property type="entry name" value="Cell_wall_metabolism_enzyme"/>
</dbReference>
<keyword evidence="6" id="KW-1185">Reference proteome</keyword>
<dbReference type="Gene3D" id="2.70.70.10">
    <property type="entry name" value="Glucose Permease (Domain IIA)"/>
    <property type="match status" value="1"/>
</dbReference>
<dbReference type="InterPro" id="IPR047194">
    <property type="entry name" value="CwlT-like_lysozyme"/>
</dbReference>
<reference evidence="5 6" key="1">
    <citation type="submission" date="2023-03" db="EMBL/GenBank/DDBJ databases">
        <title>Bacillus Genome Sequencing.</title>
        <authorList>
            <person name="Dunlap C."/>
        </authorList>
    </citation>
    <scope>NUCLEOTIDE SEQUENCE [LARGE SCALE GENOMIC DNA]</scope>
    <source>
        <strain evidence="5 6">B-23453</strain>
    </source>
</reference>
<dbReference type="Gene3D" id="1.10.530.10">
    <property type="match status" value="1"/>
</dbReference>
<comment type="caution">
    <text evidence="5">The sequence shown here is derived from an EMBL/GenBank/DDBJ whole genome shotgun (WGS) entry which is preliminary data.</text>
</comment>
<evidence type="ECO:0000259" key="3">
    <source>
        <dbReference type="Pfam" id="PF01551"/>
    </source>
</evidence>
<evidence type="ECO:0000256" key="1">
    <source>
        <dbReference type="SAM" id="MobiDB-lite"/>
    </source>
</evidence>
<evidence type="ECO:0000259" key="4">
    <source>
        <dbReference type="Pfam" id="PF13702"/>
    </source>
</evidence>
<dbReference type="EMBL" id="JARMAB010000038">
    <property type="protein sequence ID" value="MED1205586.1"/>
    <property type="molecule type" value="Genomic_DNA"/>
</dbReference>
<feature type="domain" description="M23ase beta-sheet core" evidence="3">
    <location>
        <begin position="233"/>
        <end position="334"/>
    </location>
</feature>
<dbReference type="CDD" id="cd12797">
    <property type="entry name" value="M23_peptidase"/>
    <property type="match status" value="1"/>
</dbReference>
<dbReference type="SUPFAM" id="SSF53955">
    <property type="entry name" value="Lysozyme-like"/>
    <property type="match status" value="1"/>
</dbReference>
<evidence type="ECO:0000313" key="6">
    <source>
        <dbReference type="Proteomes" id="UP001341444"/>
    </source>
</evidence>
<evidence type="ECO:0000256" key="2">
    <source>
        <dbReference type="SAM" id="Phobius"/>
    </source>
</evidence>
<protein>
    <submittedName>
        <fullName evidence="5">Lysozyme family protein</fullName>
    </submittedName>
</protein>